<dbReference type="Proteomes" id="UP000549394">
    <property type="component" value="Unassembled WGS sequence"/>
</dbReference>
<sequence length="234" mass="26919">MDLFLPSIGSKFQTLQSHNLDKNDNDIKKDEISLPYSNLLEDWLKALPPTPCQSLPPVFRDLIKNEKKNTQRYLRRKEKNDENKAGTKSSLFAKKRKNLPTIREQSRQTRLSHINDSLITTCMSPKKSVRDDKCTSSKIEDASRFRDTYFPDDASTSGSSLPEYLFSEQIFKTKPSLADGRRTDLLKIRQQSTLKTTLCSSVDFESLKDNTLYVSSEEVNVFAKCQNWLDNYTS</sequence>
<dbReference type="AlphaFoldDB" id="A0A7I8V602"/>
<keyword evidence="3" id="KW-1185">Reference proteome</keyword>
<evidence type="ECO:0000256" key="1">
    <source>
        <dbReference type="SAM" id="MobiDB-lite"/>
    </source>
</evidence>
<organism evidence="2 3">
    <name type="scientific">Dimorphilus gyrociliatus</name>
    <dbReference type="NCBI Taxonomy" id="2664684"/>
    <lineage>
        <taxon>Eukaryota</taxon>
        <taxon>Metazoa</taxon>
        <taxon>Spiralia</taxon>
        <taxon>Lophotrochozoa</taxon>
        <taxon>Annelida</taxon>
        <taxon>Polychaeta</taxon>
        <taxon>Polychaeta incertae sedis</taxon>
        <taxon>Dinophilidae</taxon>
        <taxon>Dimorphilus</taxon>
    </lineage>
</organism>
<accession>A0A7I8V602</accession>
<feature type="region of interest" description="Disordered" evidence="1">
    <location>
        <begin position="72"/>
        <end position="108"/>
    </location>
</feature>
<name>A0A7I8V602_9ANNE</name>
<dbReference type="EMBL" id="CAJFCJ010000002">
    <property type="protein sequence ID" value="CAD5111595.1"/>
    <property type="molecule type" value="Genomic_DNA"/>
</dbReference>
<protein>
    <submittedName>
        <fullName evidence="2">Uncharacterized protein</fullName>
    </submittedName>
</protein>
<evidence type="ECO:0000313" key="2">
    <source>
        <dbReference type="EMBL" id="CAD5111595.1"/>
    </source>
</evidence>
<proteinExistence type="predicted"/>
<reference evidence="2 3" key="1">
    <citation type="submission" date="2020-08" db="EMBL/GenBank/DDBJ databases">
        <authorList>
            <person name="Hejnol A."/>
        </authorList>
    </citation>
    <scope>NUCLEOTIDE SEQUENCE [LARGE SCALE GENOMIC DNA]</scope>
</reference>
<gene>
    <name evidence="2" type="ORF">DGYR_LOCUS864</name>
</gene>
<evidence type="ECO:0000313" key="3">
    <source>
        <dbReference type="Proteomes" id="UP000549394"/>
    </source>
</evidence>
<comment type="caution">
    <text evidence="2">The sequence shown here is derived from an EMBL/GenBank/DDBJ whole genome shotgun (WGS) entry which is preliminary data.</text>
</comment>